<feature type="compositionally biased region" description="Gly residues" evidence="2">
    <location>
        <begin position="324"/>
        <end position="338"/>
    </location>
</feature>
<evidence type="ECO:0000256" key="1">
    <source>
        <dbReference type="SAM" id="Coils"/>
    </source>
</evidence>
<comment type="caution">
    <text evidence="3">The sequence shown here is derived from an EMBL/GenBank/DDBJ whole genome shotgun (WGS) entry which is preliminary data.</text>
</comment>
<dbReference type="Proteomes" id="UP001303473">
    <property type="component" value="Unassembled WGS sequence"/>
</dbReference>
<evidence type="ECO:0000313" key="3">
    <source>
        <dbReference type="EMBL" id="KAK3941942.1"/>
    </source>
</evidence>
<feature type="region of interest" description="Disordered" evidence="2">
    <location>
        <begin position="1"/>
        <end position="50"/>
    </location>
</feature>
<feature type="region of interest" description="Disordered" evidence="2">
    <location>
        <begin position="446"/>
        <end position="544"/>
    </location>
</feature>
<evidence type="ECO:0000256" key="2">
    <source>
        <dbReference type="SAM" id="MobiDB-lite"/>
    </source>
</evidence>
<dbReference type="InterPro" id="IPR037470">
    <property type="entry name" value="IVY1"/>
</dbReference>
<dbReference type="PANTHER" id="PTHR38407">
    <property type="entry name" value="PROTEIN IVY1"/>
    <property type="match status" value="1"/>
</dbReference>
<feature type="compositionally biased region" description="Basic and acidic residues" evidence="2">
    <location>
        <begin position="400"/>
        <end position="410"/>
    </location>
</feature>
<feature type="region of interest" description="Disordered" evidence="2">
    <location>
        <begin position="419"/>
        <end position="438"/>
    </location>
</feature>
<keyword evidence="4" id="KW-1185">Reference proteome</keyword>
<reference evidence="4" key="1">
    <citation type="journal article" date="2023" name="Mol. Phylogenet. Evol.">
        <title>Genome-scale phylogeny and comparative genomics of the fungal order Sordariales.</title>
        <authorList>
            <person name="Hensen N."/>
            <person name="Bonometti L."/>
            <person name="Westerberg I."/>
            <person name="Brannstrom I.O."/>
            <person name="Guillou S."/>
            <person name="Cros-Aarteil S."/>
            <person name="Calhoun S."/>
            <person name="Haridas S."/>
            <person name="Kuo A."/>
            <person name="Mondo S."/>
            <person name="Pangilinan J."/>
            <person name="Riley R."/>
            <person name="LaButti K."/>
            <person name="Andreopoulos B."/>
            <person name="Lipzen A."/>
            <person name="Chen C."/>
            <person name="Yan M."/>
            <person name="Daum C."/>
            <person name="Ng V."/>
            <person name="Clum A."/>
            <person name="Steindorff A."/>
            <person name="Ohm R.A."/>
            <person name="Martin F."/>
            <person name="Silar P."/>
            <person name="Natvig D.O."/>
            <person name="Lalanne C."/>
            <person name="Gautier V."/>
            <person name="Ament-Velasquez S.L."/>
            <person name="Kruys A."/>
            <person name="Hutchinson M.I."/>
            <person name="Powell A.J."/>
            <person name="Barry K."/>
            <person name="Miller A.N."/>
            <person name="Grigoriev I.V."/>
            <person name="Debuchy R."/>
            <person name="Gladieux P."/>
            <person name="Hiltunen Thoren M."/>
            <person name="Johannesson H."/>
        </authorList>
    </citation>
    <scope>NUCLEOTIDE SEQUENCE [LARGE SCALE GENOMIC DNA]</scope>
    <source>
        <strain evidence="4">CBS 340.73</strain>
    </source>
</reference>
<feature type="coiled-coil region" evidence="1">
    <location>
        <begin position="184"/>
        <end position="211"/>
    </location>
</feature>
<organism evidence="3 4">
    <name type="scientific">Diplogelasinospora grovesii</name>
    <dbReference type="NCBI Taxonomy" id="303347"/>
    <lineage>
        <taxon>Eukaryota</taxon>
        <taxon>Fungi</taxon>
        <taxon>Dikarya</taxon>
        <taxon>Ascomycota</taxon>
        <taxon>Pezizomycotina</taxon>
        <taxon>Sordariomycetes</taxon>
        <taxon>Sordariomycetidae</taxon>
        <taxon>Sordariales</taxon>
        <taxon>Diplogelasinosporaceae</taxon>
        <taxon>Diplogelasinospora</taxon>
    </lineage>
</organism>
<dbReference type="GO" id="GO:0042144">
    <property type="term" value="P:vacuole fusion, non-autophagic"/>
    <property type="evidence" value="ECO:0007669"/>
    <property type="project" value="InterPro"/>
</dbReference>
<feature type="region of interest" description="Disordered" evidence="2">
    <location>
        <begin position="386"/>
        <end position="412"/>
    </location>
</feature>
<feature type="compositionally biased region" description="Polar residues" evidence="2">
    <location>
        <begin position="24"/>
        <end position="37"/>
    </location>
</feature>
<evidence type="ECO:0008006" key="5">
    <source>
        <dbReference type="Google" id="ProtNLM"/>
    </source>
</evidence>
<proteinExistence type="predicted"/>
<dbReference type="PANTHER" id="PTHR38407:SF1">
    <property type="entry name" value="PROTEIN IVY1"/>
    <property type="match status" value="1"/>
</dbReference>
<dbReference type="GO" id="GO:0000329">
    <property type="term" value="C:fungal-type vacuole membrane"/>
    <property type="evidence" value="ECO:0007669"/>
    <property type="project" value="InterPro"/>
</dbReference>
<dbReference type="AlphaFoldDB" id="A0AAN6S5J6"/>
<feature type="compositionally biased region" description="Acidic residues" evidence="2">
    <location>
        <begin position="466"/>
        <end position="478"/>
    </location>
</feature>
<dbReference type="EMBL" id="MU853778">
    <property type="protein sequence ID" value="KAK3941942.1"/>
    <property type="molecule type" value="Genomic_DNA"/>
</dbReference>
<sequence length="544" mass="57740">MAGNRPPSRSLSPSQLPPLPGSPTYSYASTANPSLSQYKLPLPPPPRPAHEVLTKADLEQSQTAYGDVLASAKAYRVALAALSTAASAFGSALESCARLKEARADALPSSGATAGGSGISGSVLLSNSFNAKGTCTADTLLTVAGLQHLVANHQQILSETVYRSFEVPLLHELDKWRAAVDDEEEGYANAMAAQSREIRRLEKEGLRLQRQRRRDVAKFRSHLVELTEKLDGLTVLHAEHARTLLRESQETSARIVDASCSLVRAEVDIFESLARKGWTGGGLEDVLEKGVDLFASDELTGAGRGGNSYSYAAGGGGSHLGSRAGVGGSSVSGGGADGDGTPTKLFSILPPKSILADSASDTGVRAGGCTRADSLHVDTSTDRYQSLAGAISATDNTSRGGDRERDRDTESVFSEFNRSRGIIRPFSPQPQPLGLNPEELLGGLEEATSSDVKSKPLSEGRRQQEDESGDDDGDDGDDVEHGNIGDDDDEESQPWRDEGLRRSPDTEEEEQGPEQQDLDNNIGAISIQEVFPQTNPRWSISGGS</sequence>
<feature type="compositionally biased region" description="Basic and acidic residues" evidence="2">
    <location>
        <begin position="452"/>
        <end position="465"/>
    </location>
</feature>
<protein>
    <recommendedName>
        <fullName evidence="5">Protein IVY1</fullName>
    </recommendedName>
</protein>
<gene>
    <name evidence="3" type="ORF">QBC46DRAFT_381324</name>
</gene>
<dbReference type="InterPro" id="IPR027267">
    <property type="entry name" value="AH/BAR_dom_sf"/>
</dbReference>
<accession>A0AAN6S5J6</accession>
<evidence type="ECO:0000313" key="4">
    <source>
        <dbReference type="Proteomes" id="UP001303473"/>
    </source>
</evidence>
<dbReference type="GO" id="GO:0005543">
    <property type="term" value="F:phospholipid binding"/>
    <property type="evidence" value="ECO:0007669"/>
    <property type="project" value="InterPro"/>
</dbReference>
<feature type="compositionally biased region" description="Basic and acidic residues" evidence="2">
    <location>
        <begin position="493"/>
        <end position="505"/>
    </location>
</feature>
<dbReference type="FunFam" id="1.20.1270.60:FF:000075">
    <property type="entry name" value="Related to IVY1-phospholipid-binding protein"/>
    <property type="match status" value="1"/>
</dbReference>
<feature type="region of interest" description="Disordered" evidence="2">
    <location>
        <begin position="324"/>
        <end position="344"/>
    </location>
</feature>
<name>A0AAN6S5J6_9PEZI</name>
<keyword evidence="1" id="KW-0175">Coiled coil</keyword>
<feature type="compositionally biased region" description="Low complexity" evidence="2">
    <location>
        <begin position="1"/>
        <end position="14"/>
    </location>
</feature>
<dbReference type="Gene3D" id="1.20.1270.60">
    <property type="entry name" value="Arfaptin homology (AH) domain/BAR domain"/>
    <property type="match status" value="1"/>
</dbReference>